<dbReference type="GO" id="GO:0008137">
    <property type="term" value="F:NADH dehydrogenase (ubiquinone) activity"/>
    <property type="evidence" value="ECO:0007669"/>
    <property type="project" value="UniProtKB-UniRule"/>
</dbReference>
<dbReference type="InterPro" id="IPR001457">
    <property type="entry name" value="NADH_UbQ/plastoQ_OxRdtase_su6"/>
</dbReference>
<evidence type="ECO:0000313" key="6">
    <source>
        <dbReference type="Proteomes" id="UP000863577"/>
    </source>
</evidence>
<dbReference type="RefSeq" id="WP_014842793.1">
    <property type="nucleotide sequence ID" value="NZ_AP024961.1"/>
</dbReference>
<keyword evidence="4" id="KW-0874">Quinone</keyword>
<name>A0AAN2RX17_LEGPN</name>
<evidence type="ECO:0000256" key="4">
    <source>
        <dbReference type="RuleBase" id="RU004429"/>
    </source>
</evidence>
<protein>
    <recommendedName>
        <fullName evidence="2 4">NADH-quinone oxidoreductase subunit J</fullName>
        <ecNumber evidence="4">7.1.1.-</ecNumber>
    </recommendedName>
</protein>
<dbReference type="GO" id="GO:0005886">
    <property type="term" value="C:plasma membrane"/>
    <property type="evidence" value="ECO:0007669"/>
    <property type="project" value="UniProtKB-SubCell"/>
</dbReference>
<keyword evidence="4" id="KW-0812">Transmembrane</keyword>
<evidence type="ECO:0000256" key="1">
    <source>
        <dbReference type="ARBA" id="ARBA00005698"/>
    </source>
</evidence>
<feature type="transmembrane region" description="Helical" evidence="4">
    <location>
        <begin position="93"/>
        <end position="112"/>
    </location>
</feature>
<dbReference type="InterPro" id="IPR042106">
    <property type="entry name" value="Nuo/plastoQ_OxRdtase_6_NuoJ"/>
</dbReference>
<dbReference type="Gene3D" id="1.20.120.1200">
    <property type="entry name" value="NADH-ubiquinone/plastoquinone oxidoreductase chain 6, subunit NuoJ"/>
    <property type="match status" value="1"/>
</dbReference>
<keyword evidence="4" id="KW-1003">Cell membrane</keyword>
<dbReference type="NCBIfam" id="NF005164">
    <property type="entry name" value="PRK06638.1-4"/>
    <property type="match status" value="1"/>
</dbReference>
<dbReference type="PANTHER" id="PTHR33269">
    <property type="entry name" value="NADH-UBIQUINONE OXIDOREDUCTASE CHAIN 6"/>
    <property type="match status" value="1"/>
</dbReference>
<keyword evidence="4" id="KW-1133">Transmembrane helix</keyword>
<feature type="transmembrane region" description="Helical" evidence="4">
    <location>
        <begin position="57"/>
        <end position="81"/>
    </location>
</feature>
<keyword evidence="4" id="KW-0520">NAD</keyword>
<comment type="function">
    <text evidence="4">NDH-1 shuttles electrons from NADH, via FMN and iron-sulfur (Fe-S) centers, to quinones in the respiratory chain. Couples the redox reaction to proton translocation (for every two electrons transferred, four hydrogen ions are translocated across the cytoplasmic membrane), and thus conserves the redox energy in a proton gradient.</text>
</comment>
<gene>
    <name evidence="5" type="ORF">JBK99_15620</name>
</gene>
<feature type="transmembrane region" description="Helical" evidence="4">
    <location>
        <begin position="33"/>
        <end position="51"/>
    </location>
</feature>
<accession>A0AAN2RX17</accession>
<dbReference type="PANTHER" id="PTHR33269:SF17">
    <property type="entry name" value="NADH-UBIQUINONE OXIDOREDUCTASE CHAIN 6"/>
    <property type="match status" value="1"/>
</dbReference>
<dbReference type="EMBL" id="DACWOD010000017">
    <property type="protein sequence ID" value="HAU2397745.1"/>
    <property type="molecule type" value="Genomic_DNA"/>
</dbReference>
<sequence length="219" mass="24537">MHEWVIQAIFYVFALLTVLSAVMVISQNNPVRCVLFLVLTFFTSAVLWILAEAEFLALILILVYVGAVMTLFLFVVMMLNIDIESMKSHLIKYLPFGLIIVALLTGLLMVAIPKDLFKNSVQTQEKPLSVNSQLMDLSTEDGLVTPENATSNTEKLGMVLYTDYILAFEIAAVILLVAIVSAITLVHRGAIRSKRQDITQQIMTRRAERVKLISMKSEK</sequence>
<dbReference type="GO" id="GO:0016491">
    <property type="term" value="F:oxidoreductase activity"/>
    <property type="evidence" value="ECO:0007669"/>
    <property type="project" value="UniProtKB-KW"/>
</dbReference>
<dbReference type="Proteomes" id="UP000863577">
    <property type="component" value="Unassembled WGS sequence"/>
</dbReference>
<keyword evidence="5" id="KW-0560">Oxidoreductase</keyword>
<dbReference type="AlphaFoldDB" id="A0AAN2RX17"/>
<comment type="catalytic activity">
    <reaction evidence="4">
        <text>a quinone + NADH + 5 H(+)(in) = a quinol + NAD(+) + 4 H(+)(out)</text>
        <dbReference type="Rhea" id="RHEA:57888"/>
        <dbReference type="ChEBI" id="CHEBI:15378"/>
        <dbReference type="ChEBI" id="CHEBI:24646"/>
        <dbReference type="ChEBI" id="CHEBI:57540"/>
        <dbReference type="ChEBI" id="CHEBI:57945"/>
        <dbReference type="ChEBI" id="CHEBI:132124"/>
    </reaction>
</comment>
<comment type="caution">
    <text evidence="5">The sequence shown here is derived from an EMBL/GenBank/DDBJ whole genome shotgun (WGS) entry which is preliminary data.</text>
</comment>
<organism evidence="5 6">
    <name type="scientific">Legionella pneumophila</name>
    <dbReference type="NCBI Taxonomy" id="446"/>
    <lineage>
        <taxon>Bacteria</taxon>
        <taxon>Pseudomonadati</taxon>
        <taxon>Pseudomonadota</taxon>
        <taxon>Gammaproteobacteria</taxon>
        <taxon>Legionellales</taxon>
        <taxon>Legionellaceae</taxon>
        <taxon>Legionella</taxon>
    </lineage>
</organism>
<comment type="subunit">
    <text evidence="3">Composed of 13 different subunits. Subunits NuoA, H, J, K, L, M, N constitute the membrane sector of the complex.</text>
</comment>
<keyword evidence="4" id="KW-0472">Membrane</keyword>
<comment type="subcellular location">
    <subcellularLocation>
        <location evidence="4">Cell membrane</location>
        <topology evidence="4">Multi-pass membrane protein</topology>
    </subcellularLocation>
</comment>
<proteinExistence type="inferred from homology"/>
<dbReference type="Pfam" id="PF00499">
    <property type="entry name" value="Oxidored_q3"/>
    <property type="match status" value="1"/>
</dbReference>
<evidence type="ECO:0000256" key="3">
    <source>
        <dbReference type="ARBA" id="ARBA00025811"/>
    </source>
</evidence>
<evidence type="ECO:0000256" key="2">
    <source>
        <dbReference type="ARBA" id="ARBA00019907"/>
    </source>
</evidence>
<reference evidence="5" key="1">
    <citation type="journal article" date="2018" name="Genome Biol.">
        <title>SKESA: strategic k-mer extension for scrupulous assemblies.</title>
        <authorList>
            <person name="Souvorov A."/>
            <person name="Agarwala R."/>
            <person name="Lipman D.J."/>
        </authorList>
    </citation>
    <scope>NUCLEOTIDE SEQUENCE</scope>
    <source>
        <strain evidence="5">CL18-200174</strain>
    </source>
</reference>
<dbReference type="EC" id="7.1.1.-" evidence="4"/>
<feature type="transmembrane region" description="Helical" evidence="4">
    <location>
        <begin position="6"/>
        <end position="26"/>
    </location>
</feature>
<evidence type="ECO:0000313" key="5">
    <source>
        <dbReference type="EMBL" id="HAU2397745.1"/>
    </source>
</evidence>
<dbReference type="GO" id="GO:0048038">
    <property type="term" value="F:quinone binding"/>
    <property type="evidence" value="ECO:0007669"/>
    <property type="project" value="UniProtKB-UniRule"/>
</dbReference>
<feature type="transmembrane region" description="Helical" evidence="4">
    <location>
        <begin position="164"/>
        <end position="186"/>
    </location>
</feature>
<reference evidence="5" key="2">
    <citation type="submission" date="2019-09" db="EMBL/GenBank/DDBJ databases">
        <authorList>
            <consortium name="NCBI Pathogen Detection Project"/>
        </authorList>
    </citation>
    <scope>NUCLEOTIDE SEQUENCE</scope>
    <source>
        <strain evidence="5">CL18-200174</strain>
    </source>
</reference>
<comment type="similarity">
    <text evidence="1 4">Belongs to the complex I subunit 6 family.</text>
</comment>